<evidence type="ECO:0000313" key="3">
    <source>
        <dbReference type="Proteomes" id="UP000649955"/>
    </source>
</evidence>
<sequence>MVYDDDRDNPLTERVRASDRRWPWSKETAQASGTPQASSNRVYRCTGVTEDGTRCKRTKRGEPGFVCHDHLKQTGKRRHRARR</sequence>
<accession>A0ABQ3KEB2</accession>
<evidence type="ECO:0000313" key="2">
    <source>
        <dbReference type="EMBL" id="GHG14422.1"/>
    </source>
</evidence>
<name>A0ABQ3KEB2_9PSEU</name>
<comment type="caution">
    <text evidence="2">The sequence shown here is derived from an EMBL/GenBank/DDBJ whole genome shotgun (WGS) entry which is preliminary data.</text>
</comment>
<gene>
    <name evidence="2" type="ORF">GCM10017567_35320</name>
</gene>
<proteinExistence type="predicted"/>
<dbReference type="Proteomes" id="UP000649955">
    <property type="component" value="Unassembled WGS sequence"/>
</dbReference>
<organism evidence="2 3">
    <name type="scientific">Amycolatopsis bullii</name>
    <dbReference type="NCBI Taxonomy" id="941987"/>
    <lineage>
        <taxon>Bacteria</taxon>
        <taxon>Bacillati</taxon>
        <taxon>Actinomycetota</taxon>
        <taxon>Actinomycetes</taxon>
        <taxon>Pseudonocardiales</taxon>
        <taxon>Pseudonocardiaceae</taxon>
        <taxon>Amycolatopsis</taxon>
    </lineage>
</organism>
<feature type="compositionally biased region" description="Polar residues" evidence="1">
    <location>
        <begin position="27"/>
        <end position="40"/>
    </location>
</feature>
<evidence type="ECO:0000256" key="1">
    <source>
        <dbReference type="SAM" id="MobiDB-lite"/>
    </source>
</evidence>
<feature type="compositionally biased region" description="Basic and acidic residues" evidence="1">
    <location>
        <begin position="8"/>
        <end position="24"/>
    </location>
</feature>
<feature type="region of interest" description="Disordered" evidence="1">
    <location>
        <begin position="1"/>
        <end position="40"/>
    </location>
</feature>
<dbReference type="EMBL" id="BNAW01000013">
    <property type="protein sequence ID" value="GHG14422.1"/>
    <property type="molecule type" value="Genomic_DNA"/>
</dbReference>
<protein>
    <submittedName>
        <fullName evidence="2">Uncharacterized protein</fullName>
    </submittedName>
</protein>
<keyword evidence="3" id="KW-1185">Reference proteome</keyword>
<reference evidence="3" key="1">
    <citation type="journal article" date="2019" name="Int. J. Syst. Evol. Microbiol.">
        <title>The Global Catalogue of Microorganisms (GCM) 10K type strain sequencing project: providing services to taxonomists for standard genome sequencing and annotation.</title>
        <authorList>
            <consortium name="The Broad Institute Genomics Platform"/>
            <consortium name="The Broad Institute Genome Sequencing Center for Infectious Disease"/>
            <person name="Wu L."/>
            <person name="Ma J."/>
        </authorList>
    </citation>
    <scope>NUCLEOTIDE SEQUENCE [LARGE SCALE GENOMIC DNA]</scope>
    <source>
        <strain evidence="3">CGMCC 4.7680</strain>
    </source>
</reference>